<dbReference type="Pfam" id="PF01144">
    <property type="entry name" value="CoA_trans"/>
    <property type="match status" value="2"/>
</dbReference>
<dbReference type="EMBL" id="MU006797">
    <property type="protein sequence ID" value="KAF2636653.1"/>
    <property type="molecule type" value="Genomic_DNA"/>
</dbReference>
<name>A0A6A6RQE8_9PLEO</name>
<dbReference type="SMART" id="SM00882">
    <property type="entry name" value="CoA_trans"/>
    <property type="match status" value="2"/>
</dbReference>
<evidence type="ECO:0000313" key="6">
    <source>
        <dbReference type="Proteomes" id="UP000799753"/>
    </source>
</evidence>
<keyword evidence="2" id="KW-0560">Oxidoreductase</keyword>
<gene>
    <name evidence="5" type="ORF">P280DRAFT_408865</name>
</gene>
<dbReference type="InterPro" id="IPR012791">
    <property type="entry name" value="3-oxoacid_CoA-transf_B"/>
</dbReference>
<dbReference type="Proteomes" id="UP000799753">
    <property type="component" value="Unassembled WGS sequence"/>
</dbReference>
<dbReference type="Gene3D" id="3.40.1080.10">
    <property type="entry name" value="Glutaconate Coenzyme A-transferase"/>
    <property type="match status" value="2"/>
</dbReference>
<evidence type="ECO:0000256" key="1">
    <source>
        <dbReference type="ARBA" id="ARBA00022679"/>
    </source>
</evidence>
<dbReference type="GO" id="GO:0046872">
    <property type="term" value="F:metal ion binding"/>
    <property type="evidence" value="ECO:0007669"/>
    <property type="project" value="InterPro"/>
</dbReference>
<dbReference type="Gene3D" id="3.40.50.1970">
    <property type="match status" value="1"/>
</dbReference>
<evidence type="ECO:0000256" key="2">
    <source>
        <dbReference type="ARBA" id="ARBA00023002"/>
    </source>
</evidence>
<proteinExistence type="predicted"/>
<dbReference type="SUPFAM" id="SSF56796">
    <property type="entry name" value="Dehydroquinate synthase-like"/>
    <property type="match status" value="1"/>
</dbReference>
<dbReference type="InterPro" id="IPR037171">
    <property type="entry name" value="NagB/RpiA_transferase-like"/>
</dbReference>
<dbReference type="GO" id="GO:0008260">
    <property type="term" value="F:succinyl-CoA:3-oxo-acid CoA-transferase activity"/>
    <property type="evidence" value="ECO:0007669"/>
    <property type="project" value="TreeGrafter"/>
</dbReference>
<evidence type="ECO:0000313" key="5">
    <source>
        <dbReference type="EMBL" id="KAF2636653.1"/>
    </source>
</evidence>
<evidence type="ECO:0000259" key="3">
    <source>
        <dbReference type="Pfam" id="PF00465"/>
    </source>
</evidence>
<dbReference type="PANTHER" id="PTHR13707">
    <property type="entry name" value="KETOACID-COENZYME A TRANSFERASE"/>
    <property type="match status" value="1"/>
</dbReference>
<dbReference type="InterPro" id="IPR056798">
    <property type="entry name" value="ADH_Fe_C"/>
</dbReference>
<dbReference type="PANTHER" id="PTHR13707:SF58">
    <property type="entry name" value="SUCCINYL-COA:3-KETOACID-COENZYME A TRANSFERASE"/>
    <property type="match status" value="1"/>
</dbReference>
<dbReference type="SUPFAM" id="SSF100950">
    <property type="entry name" value="NagB/RpiA/CoA transferase-like"/>
    <property type="match status" value="2"/>
</dbReference>
<feature type="domain" description="Alcohol dehydrogenase iron-type/glycerol dehydrogenase GldA" evidence="3">
    <location>
        <begin position="28"/>
        <end position="177"/>
    </location>
</feature>
<dbReference type="Gene3D" id="1.20.1090.10">
    <property type="entry name" value="Dehydroquinate synthase-like - alpha domain"/>
    <property type="match status" value="1"/>
</dbReference>
<reference evidence="5" key="1">
    <citation type="journal article" date="2020" name="Stud. Mycol.">
        <title>101 Dothideomycetes genomes: a test case for predicting lifestyles and emergence of pathogens.</title>
        <authorList>
            <person name="Haridas S."/>
            <person name="Albert R."/>
            <person name="Binder M."/>
            <person name="Bloem J."/>
            <person name="Labutti K."/>
            <person name="Salamov A."/>
            <person name="Andreopoulos B."/>
            <person name="Baker S."/>
            <person name="Barry K."/>
            <person name="Bills G."/>
            <person name="Bluhm B."/>
            <person name="Cannon C."/>
            <person name="Castanera R."/>
            <person name="Culley D."/>
            <person name="Daum C."/>
            <person name="Ezra D."/>
            <person name="Gonzalez J."/>
            <person name="Henrissat B."/>
            <person name="Kuo A."/>
            <person name="Liang C."/>
            <person name="Lipzen A."/>
            <person name="Lutzoni F."/>
            <person name="Magnuson J."/>
            <person name="Mondo S."/>
            <person name="Nolan M."/>
            <person name="Ohm R."/>
            <person name="Pangilinan J."/>
            <person name="Park H.-J."/>
            <person name="Ramirez L."/>
            <person name="Alfaro M."/>
            <person name="Sun H."/>
            <person name="Tritt A."/>
            <person name="Yoshinaga Y."/>
            <person name="Zwiers L.-H."/>
            <person name="Turgeon B."/>
            <person name="Goodwin S."/>
            <person name="Spatafora J."/>
            <person name="Crous P."/>
            <person name="Grigoriev I."/>
        </authorList>
    </citation>
    <scope>NUCLEOTIDE SEQUENCE</scope>
    <source>
        <strain evidence="5">CBS 473.64</strain>
    </source>
</reference>
<evidence type="ECO:0000259" key="4">
    <source>
        <dbReference type="Pfam" id="PF25137"/>
    </source>
</evidence>
<keyword evidence="1" id="KW-0808">Transferase</keyword>
<dbReference type="Pfam" id="PF25137">
    <property type="entry name" value="ADH_Fe_C"/>
    <property type="match status" value="1"/>
</dbReference>
<protein>
    <submittedName>
        <fullName evidence="5">Uncharacterized protein</fullName>
    </submittedName>
</protein>
<dbReference type="AlphaFoldDB" id="A0A6A6RQE8"/>
<dbReference type="GO" id="GO:0016491">
    <property type="term" value="F:oxidoreductase activity"/>
    <property type="evidence" value="ECO:0007669"/>
    <property type="project" value="UniProtKB-KW"/>
</dbReference>
<dbReference type="Pfam" id="PF00465">
    <property type="entry name" value="Fe-ADH"/>
    <property type="match status" value="1"/>
</dbReference>
<dbReference type="InterPro" id="IPR001670">
    <property type="entry name" value="ADH_Fe/GldA"/>
</dbReference>
<dbReference type="OrthoDB" id="1933379at2759"/>
<dbReference type="InterPro" id="IPR004165">
    <property type="entry name" value="CoA_trans_fam_I"/>
</dbReference>
<accession>A0A6A6RQE8</accession>
<feature type="domain" description="Fe-containing alcohol dehydrogenase-like C-terminal" evidence="4">
    <location>
        <begin position="191"/>
        <end position="367"/>
    </location>
</feature>
<sequence>MTLPSKYQNGSIDSSVKGVYRASPIKLMIYGKGTSNQLSDVVTELGGTKAFIITGRSLYEKTPVIKNIEKSLGSVHGGTFSKIGQHAPIGDIKEATALMAKSGCDVLISIGGGSPIDSAKAIAYNIHEETGKWIPSIAVPTTLSVAETTQNAGFTTEDKHKIAVSSPELVPKAVVYDGEIAVHTPLSLWTSTGIRSLDHAVELMYHPLASEIPTKRMSLEAIKDLFTYLPQSKENPDDADVRTKLFLACYSSLFPFLYTGGVGLSHSIGHSIGATYAIPHGITSCLSLSPTVHLKASNPEEAKQIARIIPYIGKQSAGSDEKDAHVVGDAIAELVEKLGHKTTLTAYKVPTGDAEVEAIAGRALSSQHKDFASRELPIRRHGTKRPRANEFTVKEISAYPADETLSMGFCGAPNASETPPASARQLIRYAKCRLAASCKLSKRRVGNFILHIQKVHSLYDLGSFTNRHDTHFLPIMMQRTFLFAARRSAPAMRFFSSTATRAAINKIYPSAQDAIKDMKSSTTVLVGGFGFSGVPNTLINAVRDRSDLSNFTVVSNNAGMPGVGLGQWLDTKQIGKMIASYIGDNKTFEGMYLKGQLDLELTPQGTIAEKCAAGAAGVPAFYTPAAYGTIVQTGELPVRYNTDGTIAKMAPPKETREFNGKAYVMEEAIFGDYAFVKVAKADRLGNCTFRKAQNNFNEAMGKNAKLTIVEADEIVDEIAAEDIHLQGIYVKRVIKSTEGKKIERLVHYKDPEEQKKAILEGGSSEAAQKRERIIKRAAQELKDGMYVNLGIGMPLAAPAFLPQGVEIILESENGILGMGGYPRPGEEDPDLINAGKETVTLIKGAATFGSHESFGMIRSGRIDVAMLGAMQVNQFGDLANFMLPGKVKGIGGAMDLVANPSQTKVVITMEHTDKKGGPKILNQCSFPLTGQKCVSTIITDLAVFDVHPLEGLTLKEVAKGVTVEEVKSKTEAPFKVAEDLKEMEI</sequence>
<dbReference type="NCBIfam" id="TIGR02428">
    <property type="entry name" value="pcaJ_scoB_fam"/>
    <property type="match status" value="1"/>
</dbReference>
<dbReference type="CDD" id="cd08192">
    <property type="entry name" value="MAR-like"/>
    <property type="match status" value="1"/>
</dbReference>
<organism evidence="5 6">
    <name type="scientific">Massarina eburnea CBS 473.64</name>
    <dbReference type="NCBI Taxonomy" id="1395130"/>
    <lineage>
        <taxon>Eukaryota</taxon>
        <taxon>Fungi</taxon>
        <taxon>Dikarya</taxon>
        <taxon>Ascomycota</taxon>
        <taxon>Pezizomycotina</taxon>
        <taxon>Dothideomycetes</taxon>
        <taxon>Pleosporomycetidae</taxon>
        <taxon>Pleosporales</taxon>
        <taxon>Massarineae</taxon>
        <taxon>Massarinaceae</taxon>
        <taxon>Massarina</taxon>
    </lineage>
</organism>
<keyword evidence="6" id="KW-1185">Reference proteome</keyword>